<gene>
    <name evidence="1" type="ORF">GCM10007939_13080</name>
</gene>
<dbReference type="Gene3D" id="3.40.50.1240">
    <property type="entry name" value="Phosphoglycerate mutase-like"/>
    <property type="match status" value="1"/>
</dbReference>
<dbReference type="RefSeq" id="WP_284377110.1">
    <property type="nucleotide sequence ID" value="NZ_BSNN01000002.1"/>
</dbReference>
<dbReference type="InterPro" id="IPR013078">
    <property type="entry name" value="His_Pase_superF_clade-1"/>
</dbReference>
<dbReference type="PANTHER" id="PTHR47623:SF1">
    <property type="entry name" value="OS09G0287300 PROTEIN"/>
    <property type="match status" value="1"/>
</dbReference>
<organism evidence="1 2">
    <name type="scientific">Amylibacter marinus</name>
    <dbReference type="NCBI Taxonomy" id="1475483"/>
    <lineage>
        <taxon>Bacteria</taxon>
        <taxon>Pseudomonadati</taxon>
        <taxon>Pseudomonadota</taxon>
        <taxon>Alphaproteobacteria</taxon>
        <taxon>Rhodobacterales</taxon>
        <taxon>Paracoccaceae</taxon>
        <taxon>Amylibacter</taxon>
    </lineage>
</organism>
<dbReference type="PANTHER" id="PTHR47623">
    <property type="entry name" value="OS09G0287300 PROTEIN"/>
    <property type="match status" value="1"/>
</dbReference>
<keyword evidence="2" id="KW-1185">Reference proteome</keyword>
<evidence type="ECO:0000313" key="2">
    <source>
        <dbReference type="Proteomes" id="UP001156694"/>
    </source>
</evidence>
<dbReference type="Pfam" id="PF00300">
    <property type="entry name" value="His_Phos_1"/>
    <property type="match status" value="1"/>
</dbReference>
<protein>
    <submittedName>
        <fullName evidence="1">Phosphoglycerate mutase</fullName>
    </submittedName>
</protein>
<reference evidence="2" key="1">
    <citation type="journal article" date="2019" name="Int. J. Syst. Evol. Microbiol.">
        <title>The Global Catalogue of Microorganisms (GCM) 10K type strain sequencing project: providing services to taxonomists for standard genome sequencing and annotation.</title>
        <authorList>
            <consortium name="The Broad Institute Genomics Platform"/>
            <consortium name="The Broad Institute Genome Sequencing Center for Infectious Disease"/>
            <person name="Wu L."/>
            <person name="Ma J."/>
        </authorList>
    </citation>
    <scope>NUCLEOTIDE SEQUENCE [LARGE SCALE GENOMIC DNA]</scope>
    <source>
        <strain evidence="2">NBRC 110140</strain>
    </source>
</reference>
<accession>A0ABQ5VUL6</accession>
<dbReference type="CDD" id="cd07067">
    <property type="entry name" value="HP_PGM_like"/>
    <property type="match status" value="1"/>
</dbReference>
<dbReference type="InterPro" id="IPR029033">
    <property type="entry name" value="His_PPase_superfam"/>
</dbReference>
<name>A0ABQ5VUL6_9RHOB</name>
<sequence length="167" mass="18272">MKKLILTRHAKSDWNNLNASDHERTLNPAGRSACGIIARWLIDQATLPKQVLCSDATRCVETWSYLEADLNTDIEANYLRNLYNASADQISAQLKSASGDCVMLLAHNPGIAEAASQLCKTPPNHHKFASYPAAATVILEFEIANWADLTPHSGTVLGFTVPKDHMA</sequence>
<evidence type="ECO:0000313" key="1">
    <source>
        <dbReference type="EMBL" id="GLQ35025.1"/>
    </source>
</evidence>
<dbReference type="SUPFAM" id="SSF53254">
    <property type="entry name" value="Phosphoglycerate mutase-like"/>
    <property type="match status" value="1"/>
</dbReference>
<dbReference type="EMBL" id="BSNN01000002">
    <property type="protein sequence ID" value="GLQ35025.1"/>
    <property type="molecule type" value="Genomic_DNA"/>
</dbReference>
<comment type="caution">
    <text evidence="1">The sequence shown here is derived from an EMBL/GenBank/DDBJ whole genome shotgun (WGS) entry which is preliminary data.</text>
</comment>
<dbReference type="Proteomes" id="UP001156694">
    <property type="component" value="Unassembled WGS sequence"/>
</dbReference>
<proteinExistence type="predicted"/>